<evidence type="ECO:0000256" key="1">
    <source>
        <dbReference type="ARBA" id="ARBA00022614"/>
    </source>
</evidence>
<keyword evidence="1" id="KW-0433">Leucine-rich repeat</keyword>
<proteinExistence type="predicted"/>
<keyword evidence="3" id="KW-0677">Repeat</keyword>
<accession>A0A2T7PV91</accession>
<gene>
    <name evidence="4" type="ORF">C0Q70_04296</name>
</gene>
<dbReference type="AlphaFoldDB" id="A0A2T7PV91"/>
<protein>
    <submittedName>
        <fullName evidence="4">Uncharacterized protein</fullName>
    </submittedName>
</protein>
<dbReference type="Proteomes" id="UP000245119">
    <property type="component" value="Linkage Group LG2"/>
</dbReference>
<dbReference type="InterPro" id="IPR003591">
    <property type="entry name" value="Leu-rich_rpt_typical-subtyp"/>
</dbReference>
<sequence>MSENFKCRLAARAFRSSSLKKLSLVFNFLDFSSSAVSPDAFAGCEQLEHLLLGSYNNFRGVSSDKMLSLFDSLVSLEVLDMTNVQLETVPVEMFRNMSALRELYWSENRLKSLPDGLFPQGR</sequence>
<dbReference type="SMART" id="SM00369">
    <property type="entry name" value="LRR_TYP"/>
    <property type="match status" value="2"/>
</dbReference>
<organism evidence="4 5">
    <name type="scientific">Pomacea canaliculata</name>
    <name type="common">Golden apple snail</name>
    <dbReference type="NCBI Taxonomy" id="400727"/>
    <lineage>
        <taxon>Eukaryota</taxon>
        <taxon>Metazoa</taxon>
        <taxon>Spiralia</taxon>
        <taxon>Lophotrochozoa</taxon>
        <taxon>Mollusca</taxon>
        <taxon>Gastropoda</taxon>
        <taxon>Caenogastropoda</taxon>
        <taxon>Architaenioglossa</taxon>
        <taxon>Ampullarioidea</taxon>
        <taxon>Ampullariidae</taxon>
        <taxon>Pomacea</taxon>
    </lineage>
</organism>
<dbReference type="EMBL" id="PZQS01000002">
    <property type="protein sequence ID" value="PVD37297.1"/>
    <property type="molecule type" value="Genomic_DNA"/>
</dbReference>
<dbReference type="InterPro" id="IPR050328">
    <property type="entry name" value="Dev_Immune_Receptor"/>
</dbReference>
<keyword evidence="5" id="KW-1185">Reference proteome</keyword>
<name>A0A2T7PV91_POMCA</name>
<evidence type="ECO:0000313" key="4">
    <source>
        <dbReference type="EMBL" id="PVD37297.1"/>
    </source>
</evidence>
<dbReference type="OrthoDB" id="1574204at2759"/>
<dbReference type="SUPFAM" id="SSF52058">
    <property type="entry name" value="L domain-like"/>
    <property type="match status" value="1"/>
</dbReference>
<dbReference type="InterPro" id="IPR032675">
    <property type="entry name" value="LRR_dom_sf"/>
</dbReference>
<comment type="caution">
    <text evidence="4">The sequence shown here is derived from an EMBL/GenBank/DDBJ whole genome shotgun (WGS) entry which is preliminary data.</text>
</comment>
<evidence type="ECO:0000256" key="3">
    <source>
        <dbReference type="ARBA" id="ARBA00022737"/>
    </source>
</evidence>
<reference evidence="4 5" key="1">
    <citation type="submission" date="2018-04" db="EMBL/GenBank/DDBJ databases">
        <title>The genome of golden apple snail Pomacea canaliculata provides insight into stress tolerance and invasive adaptation.</title>
        <authorList>
            <person name="Liu C."/>
            <person name="Liu B."/>
            <person name="Ren Y."/>
            <person name="Zhang Y."/>
            <person name="Wang H."/>
            <person name="Li S."/>
            <person name="Jiang F."/>
            <person name="Yin L."/>
            <person name="Zhang G."/>
            <person name="Qian W."/>
            <person name="Fan W."/>
        </authorList>
    </citation>
    <scope>NUCLEOTIDE SEQUENCE [LARGE SCALE GENOMIC DNA]</scope>
    <source>
        <strain evidence="4">SZHN2017</strain>
        <tissue evidence="4">Muscle</tissue>
    </source>
</reference>
<dbReference type="PANTHER" id="PTHR24373">
    <property type="entry name" value="SLIT RELATED LEUCINE-RICH REPEAT NEURONAL PROTEIN"/>
    <property type="match status" value="1"/>
</dbReference>
<evidence type="ECO:0000256" key="2">
    <source>
        <dbReference type="ARBA" id="ARBA00022729"/>
    </source>
</evidence>
<dbReference type="PANTHER" id="PTHR24373:SF275">
    <property type="entry name" value="TIR DOMAIN-CONTAINING PROTEIN"/>
    <property type="match status" value="1"/>
</dbReference>
<evidence type="ECO:0000313" key="5">
    <source>
        <dbReference type="Proteomes" id="UP000245119"/>
    </source>
</evidence>
<dbReference type="Gene3D" id="3.80.10.10">
    <property type="entry name" value="Ribonuclease Inhibitor"/>
    <property type="match status" value="1"/>
</dbReference>
<keyword evidence="2" id="KW-0732">Signal</keyword>